<feature type="transmembrane region" description="Helical" evidence="1">
    <location>
        <begin position="58"/>
        <end position="81"/>
    </location>
</feature>
<evidence type="ECO:0000313" key="2">
    <source>
        <dbReference type="EMBL" id="GAA0390759.1"/>
    </source>
</evidence>
<keyword evidence="3" id="KW-1185">Reference proteome</keyword>
<dbReference type="PANTHER" id="PTHR34980:SF2">
    <property type="entry name" value="INNER MEMBRANE PROTEIN YHAH-RELATED"/>
    <property type="match status" value="1"/>
</dbReference>
<dbReference type="Pfam" id="PF05656">
    <property type="entry name" value="DUF805"/>
    <property type="match status" value="1"/>
</dbReference>
<dbReference type="EMBL" id="BAAAEJ010000007">
    <property type="protein sequence ID" value="GAA0390759.1"/>
    <property type="molecule type" value="Genomic_DNA"/>
</dbReference>
<protein>
    <recommendedName>
        <fullName evidence="4">DUF805 domain-containing protein</fullName>
    </recommendedName>
</protein>
<proteinExistence type="predicted"/>
<sequence>MNPIVRGFKKLADFKGRDRRSQFWPYTGVVCAVWFVVQGMFGNLVMFTAMASGDEANFVIAFIGTMVAGVLLLVCLLAAAVSRRLHDRGLSGLWALIPVGLLVAVMSGFMLLFQLLIQDAPMGDSSTDMSFEFGMLGVMLGNLLYMASLATLIVFLCLKGKAGPNRYGPEPA</sequence>
<feature type="transmembrane region" description="Helical" evidence="1">
    <location>
        <begin position="23"/>
        <end position="46"/>
    </location>
</feature>
<keyword evidence="1" id="KW-0472">Membrane</keyword>
<evidence type="ECO:0008006" key="4">
    <source>
        <dbReference type="Google" id="ProtNLM"/>
    </source>
</evidence>
<dbReference type="InterPro" id="IPR008523">
    <property type="entry name" value="DUF805"/>
</dbReference>
<keyword evidence="1" id="KW-1133">Transmembrane helix</keyword>
<dbReference type="Proteomes" id="UP001500791">
    <property type="component" value="Unassembled WGS sequence"/>
</dbReference>
<feature type="transmembrane region" description="Helical" evidence="1">
    <location>
        <begin position="93"/>
        <end position="113"/>
    </location>
</feature>
<reference evidence="2 3" key="1">
    <citation type="journal article" date="2019" name="Int. J. Syst. Evol. Microbiol.">
        <title>The Global Catalogue of Microorganisms (GCM) 10K type strain sequencing project: providing services to taxonomists for standard genome sequencing and annotation.</title>
        <authorList>
            <consortium name="The Broad Institute Genomics Platform"/>
            <consortium name="The Broad Institute Genome Sequencing Center for Infectious Disease"/>
            <person name="Wu L."/>
            <person name="Ma J."/>
        </authorList>
    </citation>
    <scope>NUCLEOTIDE SEQUENCE [LARGE SCALE GENOMIC DNA]</scope>
    <source>
        <strain evidence="2 3">JCM 13476</strain>
    </source>
</reference>
<evidence type="ECO:0000256" key="1">
    <source>
        <dbReference type="SAM" id="Phobius"/>
    </source>
</evidence>
<organism evidence="2 3">
    <name type="scientific">Brevundimonas terrae</name>
    <dbReference type="NCBI Taxonomy" id="363631"/>
    <lineage>
        <taxon>Bacteria</taxon>
        <taxon>Pseudomonadati</taxon>
        <taxon>Pseudomonadota</taxon>
        <taxon>Alphaproteobacteria</taxon>
        <taxon>Caulobacterales</taxon>
        <taxon>Caulobacteraceae</taxon>
        <taxon>Brevundimonas</taxon>
    </lineage>
</organism>
<name>A0ABN0YCL0_9CAUL</name>
<keyword evidence="1" id="KW-0812">Transmembrane</keyword>
<evidence type="ECO:0000313" key="3">
    <source>
        <dbReference type="Proteomes" id="UP001500791"/>
    </source>
</evidence>
<gene>
    <name evidence="2" type="ORF">GCM10009093_16720</name>
</gene>
<accession>A0ABN0YCL0</accession>
<dbReference type="PANTHER" id="PTHR34980">
    <property type="entry name" value="INNER MEMBRANE PROTEIN-RELATED-RELATED"/>
    <property type="match status" value="1"/>
</dbReference>
<comment type="caution">
    <text evidence="2">The sequence shown here is derived from an EMBL/GenBank/DDBJ whole genome shotgun (WGS) entry which is preliminary data.</text>
</comment>
<feature type="transmembrane region" description="Helical" evidence="1">
    <location>
        <begin position="133"/>
        <end position="158"/>
    </location>
</feature>